<dbReference type="Proteomes" id="UP000250169">
    <property type="component" value="Unassembled WGS sequence"/>
</dbReference>
<evidence type="ECO:0000313" key="3">
    <source>
        <dbReference type="Proteomes" id="UP000250169"/>
    </source>
</evidence>
<dbReference type="InterPro" id="IPR013728">
    <property type="entry name" value="BT_3987-like_N"/>
</dbReference>
<reference evidence="2 3" key="1">
    <citation type="submission" date="2018-06" db="EMBL/GenBank/DDBJ databases">
        <authorList>
            <consortium name="Pathogen Informatics"/>
            <person name="Doyle S."/>
        </authorList>
    </citation>
    <scope>NUCLEOTIDE SEQUENCE [LARGE SCALE GENOMIC DNA]</scope>
    <source>
        <strain evidence="2 3">NCTC11545</strain>
    </source>
</reference>
<name>A0A2X2T739_CAPOC</name>
<protein>
    <submittedName>
        <fullName evidence="2">Domain of uncharacterized function (DUF1735)</fullName>
    </submittedName>
</protein>
<proteinExistence type="predicted"/>
<organism evidence="2 3">
    <name type="scientific">Capnocytophaga ochracea</name>
    <dbReference type="NCBI Taxonomy" id="1018"/>
    <lineage>
        <taxon>Bacteria</taxon>
        <taxon>Pseudomonadati</taxon>
        <taxon>Bacteroidota</taxon>
        <taxon>Flavobacteriia</taxon>
        <taxon>Flavobacteriales</taxon>
        <taxon>Flavobacteriaceae</taxon>
        <taxon>Capnocytophaga</taxon>
    </lineage>
</organism>
<dbReference type="PROSITE" id="PS51257">
    <property type="entry name" value="PROKAR_LIPOPROTEIN"/>
    <property type="match status" value="1"/>
</dbReference>
<dbReference type="EMBL" id="UAVS01000009">
    <property type="protein sequence ID" value="SQA95045.1"/>
    <property type="molecule type" value="Genomic_DNA"/>
</dbReference>
<gene>
    <name evidence="2" type="ORF">NCTC11545_02258</name>
</gene>
<evidence type="ECO:0000259" key="1">
    <source>
        <dbReference type="Pfam" id="PF08522"/>
    </source>
</evidence>
<dbReference type="Pfam" id="PF08522">
    <property type="entry name" value="BT_3987-like_N"/>
    <property type="match status" value="1"/>
</dbReference>
<dbReference type="Gene3D" id="2.60.40.1740">
    <property type="entry name" value="hypothetical protein (bacova_03559)"/>
    <property type="match status" value="1"/>
</dbReference>
<accession>A0A2X2T739</accession>
<dbReference type="RefSeq" id="WP_252864649.1">
    <property type="nucleotide sequence ID" value="NZ_UAVS01000009.1"/>
</dbReference>
<evidence type="ECO:0000313" key="2">
    <source>
        <dbReference type="EMBL" id="SQA95045.1"/>
    </source>
</evidence>
<feature type="domain" description="BT-3987-like N-terminal" evidence="1">
    <location>
        <begin position="34"/>
        <end position="143"/>
    </location>
</feature>
<dbReference type="AlphaFoldDB" id="A0A2X2T739"/>
<sequence length="198" mass="22348">MKKIFLILGLLSVIACQDETTDKTPQAPNVYQGVFLDGNNVVEVYVQEYQDNKIQNLKVKLIRAAGRIVSAQLITGDAQTLTDYNAQYGTDYKLLPTDKYSIDENAIFNTYETETPIDITISELTFPNNEVYALPIQIRGRNNIEAIAGQDRLLLVVHKETRTKVLSMATTKLLREKFYLITSFLNGLLKLQLIAQIS</sequence>